<organism evidence="7 8">
    <name type="scientific">Passalora fulva</name>
    <name type="common">Tomato leaf mold</name>
    <name type="synonym">Cladosporium fulvum</name>
    <dbReference type="NCBI Taxonomy" id="5499"/>
    <lineage>
        <taxon>Eukaryota</taxon>
        <taxon>Fungi</taxon>
        <taxon>Dikarya</taxon>
        <taxon>Ascomycota</taxon>
        <taxon>Pezizomycotina</taxon>
        <taxon>Dothideomycetes</taxon>
        <taxon>Dothideomycetidae</taxon>
        <taxon>Mycosphaerellales</taxon>
        <taxon>Mycosphaerellaceae</taxon>
        <taxon>Fulvia</taxon>
    </lineage>
</organism>
<feature type="domain" description="Cupin type-1" evidence="6">
    <location>
        <begin position="21"/>
        <end position="171"/>
    </location>
</feature>
<name>A0A9Q8P5L9_PASFU</name>
<dbReference type="OrthoDB" id="1921208at2759"/>
<gene>
    <name evidence="7" type="ORF">CLAFUR5_03796</name>
</gene>
<evidence type="ECO:0000256" key="2">
    <source>
        <dbReference type="ARBA" id="ARBA00007456"/>
    </source>
</evidence>
<dbReference type="Pfam" id="PF00190">
    <property type="entry name" value="Cupin_1"/>
    <property type="match status" value="1"/>
</dbReference>
<dbReference type="InterPro" id="IPR006045">
    <property type="entry name" value="Cupin_1"/>
</dbReference>
<reference evidence="7" key="1">
    <citation type="submission" date="2021-12" db="EMBL/GenBank/DDBJ databases">
        <authorList>
            <person name="Zaccaron A."/>
            <person name="Stergiopoulos I."/>
        </authorList>
    </citation>
    <scope>NUCLEOTIDE SEQUENCE</scope>
    <source>
        <strain evidence="7">Race5_Kim</strain>
    </source>
</reference>
<dbReference type="CDD" id="cd02241">
    <property type="entry name" value="cupin_OxOx"/>
    <property type="match status" value="1"/>
</dbReference>
<dbReference type="InterPro" id="IPR014710">
    <property type="entry name" value="RmlC-like_jellyroll"/>
</dbReference>
<dbReference type="PRINTS" id="PR00325">
    <property type="entry name" value="GERMIN"/>
</dbReference>
<dbReference type="Gene3D" id="2.60.120.10">
    <property type="entry name" value="Jelly Rolls"/>
    <property type="match status" value="1"/>
</dbReference>
<dbReference type="InterPro" id="IPR001929">
    <property type="entry name" value="Germin"/>
</dbReference>
<protein>
    <submittedName>
        <fullName evidence="7">Spherulin-1A</fullName>
    </submittedName>
</protein>
<dbReference type="AlphaFoldDB" id="A0A9Q8P5L9"/>
<dbReference type="SMART" id="SM00835">
    <property type="entry name" value="Cupin_1"/>
    <property type="match status" value="1"/>
</dbReference>
<dbReference type="GeneID" id="71983674"/>
<evidence type="ECO:0000313" key="7">
    <source>
        <dbReference type="EMBL" id="UJO14143.1"/>
    </source>
</evidence>
<keyword evidence="4" id="KW-0479">Metal-binding</keyword>
<dbReference type="EMBL" id="CP090164">
    <property type="protein sequence ID" value="UJO14143.1"/>
    <property type="molecule type" value="Genomic_DNA"/>
</dbReference>
<evidence type="ECO:0000259" key="6">
    <source>
        <dbReference type="SMART" id="SM00835"/>
    </source>
</evidence>
<comment type="similarity">
    <text evidence="2">Belongs to the germin family.</text>
</comment>
<keyword evidence="3" id="KW-0964">Secreted</keyword>
<reference evidence="7" key="2">
    <citation type="journal article" date="2022" name="Microb. Genom.">
        <title>A chromosome-scale genome assembly of the tomato pathogen Cladosporium fulvum reveals a compartmentalized genome architecture and the presence of a dispensable chromosome.</title>
        <authorList>
            <person name="Zaccaron A.Z."/>
            <person name="Chen L.H."/>
            <person name="Samaras A."/>
            <person name="Stergiopoulos I."/>
        </authorList>
    </citation>
    <scope>NUCLEOTIDE SEQUENCE</scope>
    <source>
        <strain evidence="7">Race5_Kim</strain>
    </source>
</reference>
<dbReference type="PANTHER" id="PTHR31238">
    <property type="entry name" value="GERMIN-LIKE PROTEIN SUBFAMILY 3 MEMBER 3"/>
    <property type="match status" value="1"/>
</dbReference>
<dbReference type="GO" id="GO:0030145">
    <property type="term" value="F:manganese ion binding"/>
    <property type="evidence" value="ECO:0007669"/>
    <property type="project" value="InterPro"/>
</dbReference>
<dbReference type="InterPro" id="IPR011051">
    <property type="entry name" value="RmlC_Cupin_sf"/>
</dbReference>
<evidence type="ECO:0000313" key="8">
    <source>
        <dbReference type="Proteomes" id="UP000756132"/>
    </source>
</evidence>
<dbReference type="GO" id="GO:0005576">
    <property type="term" value="C:extracellular region"/>
    <property type="evidence" value="ECO:0007669"/>
    <property type="project" value="UniProtKB-SubCell"/>
</dbReference>
<comment type="subcellular location">
    <subcellularLocation>
        <location evidence="1">Secreted</location>
    </subcellularLocation>
</comment>
<evidence type="ECO:0000256" key="1">
    <source>
        <dbReference type="ARBA" id="ARBA00004613"/>
    </source>
</evidence>
<proteinExistence type="inferred from homology"/>
<keyword evidence="8" id="KW-1185">Reference proteome</keyword>
<evidence type="ECO:0000256" key="5">
    <source>
        <dbReference type="ARBA" id="ARBA00023211"/>
    </source>
</evidence>
<accession>A0A9Q8P5L9</accession>
<dbReference type="KEGG" id="ffu:CLAFUR5_03796"/>
<evidence type="ECO:0000256" key="3">
    <source>
        <dbReference type="ARBA" id="ARBA00022525"/>
    </source>
</evidence>
<dbReference type="SUPFAM" id="SSF51182">
    <property type="entry name" value="RmlC-like cupins"/>
    <property type="match status" value="1"/>
</dbReference>
<evidence type="ECO:0000256" key="4">
    <source>
        <dbReference type="ARBA" id="ARBA00022723"/>
    </source>
</evidence>
<dbReference type="RefSeq" id="XP_047758509.1">
    <property type="nucleotide sequence ID" value="XM_047902944.1"/>
</dbReference>
<dbReference type="OMA" id="EFNPDCG"/>
<keyword evidence="5" id="KW-0464">Manganese</keyword>
<sequence length="197" mass="20958">MQALLRTLDRIALLSASDFKYDFNNPPSDAITTGKGGHTVKADCKVFPALIGTGVGMTVGFIGACGFNTPHTQPRSSEINTVVEGRLGTESIAKNGVDQIRNMLEKYQMTVFPQGAAHTEFNPDCEPAVFVAGFASEDPGVEQAAQTLFGFDAELVEADLGVQSINGASIEDFRKVITANVALGVEQCLRKCGISKK</sequence>
<dbReference type="Proteomes" id="UP000756132">
    <property type="component" value="Chromosome 2"/>
</dbReference>